<dbReference type="Pfam" id="PF02569">
    <property type="entry name" value="Pantoate_ligase"/>
    <property type="match status" value="1"/>
</dbReference>
<evidence type="ECO:0000256" key="1">
    <source>
        <dbReference type="ARBA" id="ARBA00004990"/>
    </source>
</evidence>
<name>A0A4U0UDG6_9PEZI</name>
<dbReference type="UniPathway" id="UPA00028">
    <property type="reaction ID" value="UER00005"/>
</dbReference>
<evidence type="ECO:0000256" key="3">
    <source>
        <dbReference type="ARBA" id="ARBA00012219"/>
    </source>
</evidence>
<evidence type="ECO:0000256" key="4">
    <source>
        <dbReference type="ARBA" id="ARBA00015647"/>
    </source>
</evidence>
<dbReference type="Gene3D" id="3.30.1300.10">
    <property type="entry name" value="Pantoate-beta-alanine ligase, C-terminal domain"/>
    <property type="match status" value="1"/>
</dbReference>
<accession>A0A4U0UDG6</accession>
<comment type="pathway">
    <text evidence="1">Cofactor biosynthesis; (R)-pantothenate biosynthesis; (R)-pantothenate from (R)-pantoate and beta-alanine: step 1/1.</text>
</comment>
<organism evidence="12 13">
    <name type="scientific">Salinomyces thailandicus</name>
    <dbReference type="NCBI Taxonomy" id="706561"/>
    <lineage>
        <taxon>Eukaryota</taxon>
        <taxon>Fungi</taxon>
        <taxon>Dikarya</taxon>
        <taxon>Ascomycota</taxon>
        <taxon>Pezizomycotina</taxon>
        <taxon>Dothideomycetes</taxon>
        <taxon>Dothideomycetidae</taxon>
        <taxon>Mycosphaerellales</taxon>
        <taxon>Teratosphaeriaceae</taxon>
        <taxon>Salinomyces</taxon>
    </lineage>
</organism>
<keyword evidence="13" id="KW-1185">Reference proteome</keyword>
<comment type="similarity">
    <text evidence="2">Belongs to the pantothenate synthetase family.</text>
</comment>
<evidence type="ECO:0000256" key="2">
    <source>
        <dbReference type="ARBA" id="ARBA00009256"/>
    </source>
</evidence>
<gene>
    <name evidence="12" type="ORF">B0A50_00363</name>
</gene>
<evidence type="ECO:0000256" key="7">
    <source>
        <dbReference type="ARBA" id="ARBA00022741"/>
    </source>
</evidence>
<keyword evidence="7" id="KW-0547">Nucleotide-binding</keyword>
<keyword evidence="8" id="KW-0067">ATP-binding</keyword>
<evidence type="ECO:0000256" key="9">
    <source>
        <dbReference type="ARBA" id="ARBA00029902"/>
    </source>
</evidence>
<dbReference type="PANTHER" id="PTHR21299:SF1">
    <property type="entry name" value="PANTOATE--BETA-ALANINE LIGASE"/>
    <property type="match status" value="1"/>
</dbReference>
<dbReference type="Gene3D" id="3.40.50.620">
    <property type="entry name" value="HUPs"/>
    <property type="match status" value="1"/>
</dbReference>
<dbReference type="OrthoDB" id="2020436at2759"/>
<dbReference type="Proteomes" id="UP000308549">
    <property type="component" value="Unassembled WGS sequence"/>
</dbReference>
<evidence type="ECO:0000256" key="8">
    <source>
        <dbReference type="ARBA" id="ARBA00022840"/>
    </source>
</evidence>
<dbReference type="PANTHER" id="PTHR21299">
    <property type="entry name" value="CYTIDYLATE KINASE/PANTOATE-BETA-ALANINE LIGASE"/>
    <property type="match status" value="1"/>
</dbReference>
<dbReference type="GO" id="GO:0004592">
    <property type="term" value="F:pantoate-beta-alanine ligase activity"/>
    <property type="evidence" value="ECO:0007669"/>
    <property type="project" value="UniProtKB-EC"/>
</dbReference>
<dbReference type="InterPro" id="IPR014729">
    <property type="entry name" value="Rossmann-like_a/b/a_fold"/>
</dbReference>
<dbReference type="GO" id="GO:0015940">
    <property type="term" value="P:pantothenate biosynthetic process"/>
    <property type="evidence" value="ECO:0007669"/>
    <property type="project" value="UniProtKB-UniPathway"/>
</dbReference>
<evidence type="ECO:0000256" key="5">
    <source>
        <dbReference type="ARBA" id="ARBA00022598"/>
    </source>
</evidence>
<evidence type="ECO:0000313" key="12">
    <source>
        <dbReference type="EMBL" id="TKA33528.1"/>
    </source>
</evidence>
<dbReference type="EC" id="6.3.2.1" evidence="3"/>
<dbReference type="EMBL" id="NAJL01000002">
    <property type="protein sequence ID" value="TKA33528.1"/>
    <property type="molecule type" value="Genomic_DNA"/>
</dbReference>
<evidence type="ECO:0000256" key="10">
    <source>
        <dbReference type="ARBA" id="ARBA00032806"/>
    </source>
</evidence>
<evidence type="ECO:0000256" key="11">
    <source>
        <dbReference type="ARBA" id="ARBA00048258"/>
    </source>
</evidence>
<comment type="caution">
    <text evidence="12">The sequence shown here is derived from an EMBL/GenBank/DDBJ whole genome shotgun (WGS) entry which is preliminary data.</text>
</comment>
<dbReference type="InterPro" id="IPR003721">
    <property type="entry name" value="Pantoate_ligase"/>
</dbReference>
<dbReference type="InterPro" id="IPR042176">
    <property type="entry name" value="Pantoate_ligase_C"/>
</dbReference>
<dbReference type="SUPFAM" id="SSF52374">
    <property type="entry name" value="Nucleotidylyl transferase"/>
    <property type="match status" value="1"/>
</dbReference>
<dbReference type="NCBIfam" id="TIGR00018">
    <property type="entry name" value="panC"/>
    <property type="match status" value="1"/>
</dbReference>
<dbReference type="GO" id="GO:0005524">
    <property type="term" value="F:ATP binding"/>
    <property type="evidence" value="ECO:0007669"/>
    <property type="project" value="UniProtKB-KW"/>
</dbReference>
<proteinExistence type="inferred from homology"/>
<keyword evidence="6" id="KW-0566">Pantothenate biosynthesis</keyword>
<dbReference type="FunFam" id="3.30.1300.10:FF:000002">
    <property type="entry name" value="Pantoate--beta-alanine ligase"/>
    <property type="match status" value="1"/>
</dbReference>
<dbReference type="AlphaFoldDB" id="A0A4U0UDG6"/>
<sequence>MGALHKGHLSLARIAAEENSEVFVSIYVNPTQFGVNEDLDSYPKTWHTDISMLEDLDQELGREGKGRITTIFAPTNKVMYPTLPPDSTLPGTGSFVTITPLANLLEGKSRPVFFRGVATICMKLLNVVEPECVYFGQKDVQQTVVIKRMVQDFHLNTIVRVGPTEREIDGLAMSSRNVYLGERRRKVGIVLRQALQAAEAAHKMGKCSRDDVLALAWDVTNQMSVAQDKLSEDTRAKFEVDYVSLADPDTLEEIDEVDDTKGAVLSGAIKMLPLESLKDGEKLGLGEDKVPVRLIDNILIPPRRP</sequence>
<protein>
    <recommendedName>
        <fullName evidence="4">Pantoate--beta-alanine ligase</fullName>
        <ecNumber evidence="3">6.3.2.1</ecNumber>
    </recommendedName>
    <alternativeName>
        <fullName evidence="10">Pantoate-activating enzyme</fullName>
    </alternativeName>
    <alternativeName>
        <fullName evidence="9">Pantothenate synthetase</fullName>
    </alternativeName>
</protein>
<evidence type="ECO:0000256" key="6">
    <source>
        <dbReference type="ARBA" id="ARBA00022655"/>
    </source>
</evidence>
<reference evidence="12 13" key="1">
    <citation type="submission" date="2017-03" db="EMBL/GenBank/DDBJ databases">
        <title>Genomes of endolithic fungi from Antarctica.</title>
        <authorList>
            <person name="Coleine C."/>
            <person name="Masonjones S."/>
            <person name="Stajich J.E."/>
        </authorList>
    </citation>
    <scope>NUCLEOTIDE SEQUENCE [LARGE SCALE GENOMIC DNA]</scope>
    <source>
        <strain evidence="12 13">CCFEE 6315</strain>
    </source>
</reference>
<evidence type="ECO:0000313" key="13">
    <source>
        <dbReference type="Proteomes" id="UP000308549"/>
    </source>
</evidence>
<keyword evidence="5" id="KW-0436">Ligase</keyword>
<comment type="catalytic activity">
    <reaction evidence="11">
        <text>(R)-pantoate + beta-alanine + ATP = (R)-pantothenate + AMP + diphosphate + H(+)</text>
        <dbReference type="Rhea" id="RHEA:10912"/>
        <dbReference type="ChEBI" id="CHEBI:15378"/>
        <dbReference type="ChEBI" id="CHEBI:15980"/>
        <dbReference type="ChEBI" id="CHEBI:29032"/>
        <dbReference type="ChEBI" id="CHEBI:30616"/>
        <dbReference type="ChEBI" id="CHEBI:33019"/>
        <dbReference type="ChEBI" id="CHEBI:57966"/>
        <dbReference type="ChEBI" id="CHEBI:456215"/>
        <dbReference type="EC" id="6.3.2.1"/>
    </reaction>
</comment>